<dbReference type="Proteomes" id="UP000886611">
    <property type="component" value="Unassembled WGS sequence"/>
</dbReference>
<dbReference type="GO" id="GO:0005737">
    <property type="term" value="C:cytoplasm"/>
    <property type="evidence" value="ECO:0007669"/>
    <property type="project" value="UniProtKB-SubCell"/>
</dbReference>
<feature type="region of interest" description="Disordered" evidence="5">
    <location>
        <begin position="295"/>
        <end position="314"/>
    </location>
</feature>
<name>A0A8X7X3V8_POLSE</name>
<proteinExistence type="predicted"/>
<protein>
    <submittedName>
        <fullName evidence="6">STPG1 protein</fullName>
    </submittedName>
</protein>
<evidence type="ECO:0000313" key="6">
    <source>
        <dbReference type="EMBL" id="KAG2460660.1"/>
    </source>
</evidence>
<dbReference type="GO" id="GO:0001939">
    <property type="term" value="C:female pronucleus"/>
    <property type="evidence" value="ECO:0007669"/>
    <property type="project" value="TreeGrafter"/>
</dbReference>
<feature type="region of interest" description="Disordered" evidence="5">
    <location>
        <begin position="212"/>
        <end position="232"/>
    </location>
</feature>
<evidence type="ECO:0000256" key="1">
    <source>
        <dbReference type="ARBA" id="ARBA00004123"/>
    </source>
</evidence>
<keyword evidence="3" id="KW-0963">Cytoplasm</keyword>
<evidence type="ECO:0000313" key="7">
    <source>
        <dbReference type="Proteomes" id="UP000886611"/>
    </source>
</evidence>
<comment type="caution">
    <text evidence="6">The sequence shown here is derived from an EMBL/GenBank/DDBJ whole genome shotgun (WGS) entry which is preliminary data.</text>
</comment>
<dbReference type="InterPro" id="IPR010736">
    <property type="entry name" value="SHIPPO-rpt"/>
</dbReference>
<keyword evidence="7" id="KW-1185">Reference proteome</keyword>
<evidence type="ECO:0000256" key="4">
    <source>
        <dbReference type="ARBA" id="ARBA00023242"/>
    </source>
</evidence>
<dbReference type="EMBL" id="JAATIS010004753">
    <property type="protein sequence ID" value="KAG2460660.1"/>
    <property type="molecule type" value="Genomic_DNA"/>
</dbReference>
<dbReference type="PANTHER" id="PTHR35678">
    <property type="entry name" value="PROTEIN STPG4"/>
    <property type="match status" value="1"/>
</dbReference>
<evidence type="ECO:0000256" key="3">
    <source>
        <dbReference type="ARBA" id="ARBA00022490"/>
    </source>
</evidence>
<dbReference type="GO" id="GO:0001940">
    <property type="term" value="C:male pronucleus"/>
    <property type="evidence" value="ECO:0007669"/>
    <property type="project" value="TreeGrafter"/>
</dbReference>
<feature type="region of interest" description="Disordered" evidence="5">
    <location>
        <begin position="131"/>
        <end position="160"/>
    </location>
</feature>
<evidence type="ECO:0000256" key="2">
    <source>
        <dbReference type="ARBA" id="ARBA00004496"/>
    </source>
</evidence>
<reference evidence="6 7" key="1">
    <citation type="journal article" date="2021" name="Cell">
        <title>Tracing the genetic footprints of vertebrate landing in non-teleost ray-finned fishes.</title>
        <authorList>
            <person name="Bi X."/>
            <person name="Wang K."/>
            <person name="Yang L."/>
            <person name="Pan H."/>
            <person name="Jiang H."/>
            <person name="Wei Q."/>
            <person name="Fang M."/>
            <person name="Yu H."/>
            <person name="Zhu C."/>
            <person name="Cai Y."/>
            <person name="He Y."/>
            <person name="Gan X."/>
            <person name="Zeng H."/>
            <person name="Yu D."/>
            <person name="Zhu Y."/>
            <person name="Jiang H."/>
            <person name="Qiu Q."/>
            <person name="Yang H."/>
            <person name="Zhang Y.E."/>
            <person name="Wang W."/>
            <person name="Zhu M."/>
            <person name="He S."/>
            <person name="Zhang G."/>
        </authorList>
    </citation>
    <scope>NUCLEOTIDE SEQUENCE [LARGE SCALE GENOMIC DNA]</scope>
    <source>
        <strain evidence="6">Bchr_013</strain>
    </source>
</reference>
<dbReference type="GO" id="GO:0044727">
    <property type="term" value="P:epigenetic programing of male pronucleus"/>
    <property type="evidence" value="ECO:0007669"/>
    <property type="project" value="TreeGrafter"/>
</dbReference>
<comment type="subcellular location">
    <subcellularLocation>
        <location evidence="2">Cytoplasm</location>
    </subcellularLocation>
    <subcellularLocation>
        <location evidence="1">Nucleus</location>
    </subcellularLocation>
</comment>
<sequence>MEQLEHFRVLYKRRQLPQLRRQESGRLSLLEEEWRQLGKRKKGLSTVVICALCILKRSRKIKQSMAVNVAGDKNDNYNYKRIHSLVTGKICKGNKVSSNVCSIPTKYRTVIVPDTERKGFCSQTKRFLYESSQNENPGPGSYNVVDSPVETGSPSLSKKGTSSFVSKSIRAASRRFRVTPAANAYSPTLLTKKNFSVGNSSVFQQPIAVKPDTVKDSTPAPNQYNVSSSALGSSSNASAQSAFMSKTQRNLQLSGNLKVPSPCHYRVNDSLTKESPKTVVSSFRSTTTRKFLEDTSHVPGPAAYNPFDSPKPVQKSTLHPDYDFQLSLRILWSEAGTANFQYYKGAASSGGL</sequence>
<dbReference type="Pfam" id="PF07004">
    <property type="entry name" value="SHIPPO-rpt"/>
    <property type="match status" value="3"/>
</dbReference>
<dbReference type="PANTHER" id="PTHR35678:SF1">
    <property type="entry name" value="PROTEIN STPG4"/>
    <property type="match status" value="1"/>
</dbReference>
<organism evidence="6 7">
    <name type="scientific">Polypterus senegalus</name>
    <name type="common">Senegal bichir</name>
    <dbReference type="NCBI Taxonomy" id="55291"/>
    <lineage>
        <taxon>Eukaryota</taxon>
        <taxon>Metazoa</taxon>
        <taxon>Chordata</taxon>
        <taxon>Craniata</taxon>
        <taxon>Vertebrata</taxon>
        <taxon>Euteleostomi</taxon>
        <taxon>Actinopterygii</taxon>
        <taxon>Polypteriformes</taxon>
        <taxon>Polypteridae</taxon>
        <taxon>Polypterus</taxon>
    </lineage>
</organism>
<feature type="non-terminal residue" evidence="6">
    <location>
        <position position="1"/>
    </location>
</feature>
<feature type="non-terminal residue" evidence="6">
    <location>
        <position position="352"/>
    </location>
</feature>
<evidence type="ECO:0000256" key="5">
    <source>
        <dbReference type="SAM" id="MobiDB-lite"/>
    </source>
</evidence>
<keyword evidence="4" id="KW-0539">Nucleus</keyword>
<dbReference type="AlphaFoldDB" id="A0A8X7X3V8"/>
<accession>A0A8X7X3V8</accession>
<dbReference type="GO" id="GO:0042393">
    <property type="term" value="F:histone binding"/>
    <property type="evidence" value="ECO:0007669"/>
    <property type="project" value="TreeGrafter"/>
</dbReference>
<gene>
    <name evidence="6" type="primary">Stpg1</name>
    <name evidence="6" type="ORF">GTO96_0011253</name>
</gene>
<feature type="compositionally biased region" description="Polar residues" evidence="5">
    <location>
        <begin position="150"/>
        <end position="160"/>
    </location>
</feature>
<dbReference type="GO" id="GO:0003682">
    <property type="term" value="F:chromatin binding"/>
    <property type="evidence" value="ECO:0007669"/>
    <property type="project" value="TreeGrafter"/>
</dbReference>
<dbReference type="GO" id="GO:0042585">
    <property type="term" value="C:germinal vesicle"/>
    <property type="evidence" value="ECO:0007669"/>
    <property type="project" value="TreeGrafter"/>
</dbReference>